<dbReference type="Proteomes" id="UP001164390">
    <property type="component" value="Chromosome"/>
</dbReference>
<dbReference type="RefSeq" id="WP_271634482.1">
    <property type="nucleotide sequence ID" value="NZ_CP094970.1"/>
</dbReference>
<dbReference type="EMBL" id="CP094970">
    <property type="protein sequence ID" value="UYM05659.1"/>
    <property type="molecule type" value="Genomic_DNA"/>
</dbReference>
<keyword evidence="1" id="KW-1133">Transmembrane helix</keyword>
<feature type="transmembrane region" description="Helical" evidence="1">
    <location>
        <begin position="12"/>
        <end position="32"/>
    </location>
</feature>
<evidence type="ECO:0000313" key="3">
    <source>
        <dbReference type="Proteomes" id="UP001164390"/>
    </source>
</evidence>
<protein>
    <submittedName>
        <fullName evidence="2">Uncharacterized protein</fullName>
    </submittedName>
</protein>
<gene>
    <name evidence="2" type="ORF">L0C25_00840</name>
</gene>
<name>A0AA46TIT7_9ACTN</name>
<organism evidence="2 3">
    <name type="scientific">Solicola gregarius</name>
    <dbReference type="NCBI Taxonomy" id="2908642"/>
    <lineage>
        <taxon>Bacteria</taxon>
        <taxon>Bacillati</taxon>
        <taxon>Actinomycetota</taxon>
        <taxon>Actinomycetes</taxon>
        <taxon>Propionibacteriales</taxon>
        <taxon>Nocardioidaceae</taxon>
        <taxon>Solicola</taxon>
    </lineage>
</organism>
<sequence length="72" mass="7158">MAFVAATSTVRGLAVAWLVLILAAIVGGAFHLSSDGFDAGGLLGLAAEVAYAGPGYTQYRRAVAGCAERAGS</sequence>
<dbReference type="KEGG" id="sgrg:L0C25_00840"/>
<dbReference type="AlphaFoldDB" id="A0AA46TIT7"/>
<evidence type="ECO:0000256" key="1">
    <source>
        <dbReference type="SAM" id="Phobius"/>
    </source>
</evidence>
<keyword evidence="1" id="KW-0472">Membrane</keyword>
<keyword evidence="3" id="KW-1185">Reference proteome</keyword>
<proteinExistence type="predicted"/>
<keyword evidence="1" id="KW-0812">Transmembrane</keyword>
<evidence type="ECO:0000313" key="2">
    <source>
        <dbReference type="EMBL" id="UYM05659.1"/>
    </source>
</evidence>
<reference evidence="2" key="1">
    <citation type="submission" date="2022-01" db="EMBL/GenBank/DDBJ databases">
        <title>Nocardioidaceae gen. sp. A5X3R13.</title>
        <authorList>
            <person name="Lopez Marin M.A."/>
            <person name="Uhlik O."/>
        </authorList>
    </citation>
    <scope>NUCLEOTIDE SEQUENCE</scope>
    <source>
        <strain evidence="2">A5X3R13</strain>
    </source>
</reference>
<accession>A0AA46TIT7</accession>